<gene>
    <name evidence="1" type="ORF">U9M48_004605</name>
</gene>
<dbReference type="EMBL" id="CP144745">
    <property type="protein sequence ID" value="WVZ53700.1"/>
    <property type="molecule type" value="Genomic_DNA"/>
</dbReference>
<dbReference type="Proteomes" id="UP001341281">
    <property type="component" value="Chromosome 01"/>
</dbReference>
<name>A0AAQ3SKX5_PASNO</name>
<accession>A0AAQ3SKX5</accession>
<sequence>MPGRRAYVQFDDEVTWQIEASQHPFRTSTGKLLNFLGVDGIESAVRADEKEGLRATTSTMASCYYPWLKNTTAVRRVQPRCPAPLCVAPSTNAHEATMSSTLVGWTRLCVDCMDPRSHDPISPPLNLISGLMAGCLGGARGGSRMGNKTRSWKLSVVRLRPHEQKNVFRWRSKDV</sequence>
<keyword evidence="2" id="KW-1185">Reference proteome</keyword>
<evidence type="ECO:0000313" key="1">
    <source>
        <dbReference type="EMBL" id="WVZ53700.1"/>
    </source>
</evidence>
<protein>
    <submittedName>
        <fullName evidence="1">Uncharacterized protein</fullName>
    </submittedName>
</protein>
<dbReference type="AlphaFoldDB" id="A0AAQ3SKX5"/>
<proteinExistence type="predicted"/>
<reference evidence="1 2" key="1">
    <citation type="submission" date="2024-02" db="EMBL/GenBank/DDBJ databases">
        <title>High-quality chromosome-scale genome assembly of Pensacola bahiagrass (Paspalum notatum Flugge var. saurae).</title>
        <authorList>
            <person name="Vega J.M."/>
            <person name="Podio M."/>
            <person name="Orjuela J."/>
            <person name="Siena L.A."/>
            <person name="Pessino S.C."/>
            <person name="Combes M.C."/>
            <person name="Mariac C."/>
            <person name="Albertini E."/>
            <person name="Pupilli F."/>
            <person name="Ortiz J.P.A."/>
            <person name="Leblanc O."/>
        </authorList>
    </citation>
    <scope>NUCLEOTIDE SEQUENCE [LARGE SCALE GENOMIC DNA]</scope>
    <source>
        <strain evidence="1">R1</strain>
        <tissue evidence="1">Leaf</tissue>
    </source>
</reference>
<organism evidence="1 2">
    <name type="scientific">Paspalum notatum var. saurae</name>
    <dbReference type="NCBI Taxonomy" id="547442"/>
    <lineage>
        <taxon>Eukaryota</taxon>
        <taxon>Viridiplantae</taxon>
        <taxon>Streptophyta</taxon>
        <taxon>Embryophyta</taxon>
        <taxon>Tracheophyta</taxon>
        <taxon>Spermatophyta</taxon>
        <taxon>Magnoliopsida</taxon>
        <taxon>Liliopsida</taxon>
        <taxon>Poales</taxon>
        <taxon>Poaceae</taxon>
        <taxon>PACMAD clade</taxon>
        <taxon>Panicoideae</taxon>
        <taxon>Andropogonodae</taxon>
        <taxon>Paspaleae</taxon>
        <taxon>Paspalinae</taxon>
        <taxon>Paspalum</taxon>
    </lineage>
</organism>
<evidence type="ECO:0000313" key="2">
    <source>
        <dbReference type="Proteomes" id="UP001341281"/>
    </source>
</evidence>